<name>X0V332_9ZZZZ</name>
<organism evidence="4">
    <name type="scientific">marine sediment metagenome</name>
    <dbReference type="NCBI Taxonomy" id="412755"/>
    <lineage>
        <taxon>unclassified sequences</taxon>
        <taxon>metagenomes</taxon>
        <taxon>ecological metagenomes</taxon>
    </lineage>
</organism>
<dbReference type="InterPro" id="IPR012678">
    <property type="entry name" value="Ribosomal_uL23/eL15/eS24_sf"/>
</dbReference>
<dbReference type="EMBL" id="BARS01017174">
    <property type="protein sequence ID" value="GAF95040.1"/>
    <property type="molecule type" value="Genomic_DNA"/>
</dbReference>
<protein>
    <recommendedName>
        <fullName evidence="5">Ribosomal protein L23/L25 N-terminal domain-containing protein</fullName>
    </recommendedName>
</protein>
<keyword evidence="3" id="KW-0687">Ribonucleoprotein</keyword>
<dbReference type="Gene3D" id="3.30.70.330">
    <property type="match status" value="1"/>
</dbReference>
<dbReference type="AlphaFoldDB" id="X0V332"/>
<sequence length="55" mass="6212">MVSPNPRDIIIAPVVSEKSYAGVQDKRYSFFVDLRATKGQIRTAIEEIFNVTVIK</sequence>
<comment type="caution">
    <text evidence="4">The sequence shown here is derived from an EMBL/GenBank/DDBJ whole genome shotgun (WGS) entry which is preliminary data.</text>
</comment>
<feature type="non-terminal residue" evidence="4">
    <location>
        <position position="55"/>
    </location>
</feature>
<evidence type="ECO:0008006" key="5">
    <source>
        <dbReference type="Google" id="ProtNLM"/>
    </source>
</evidence>
<dbReference type="InterPro" id="IPR013025">
    <property type="entry name" value="Ribosomal_uL23-like"/>
</dbReference>
<dbReference type="GO" id="GO:1990904">
    <property type="term" value="C:ribonucleoprotein complex"/>
    <property type="evidence" value="ECO:0007669"/>
    <property type="project" value="UniProtKB-KW"/>
</dbReference>
<gene>
    <name evidence="4" type="ORF">S01H1_28133</name>
</gene>
<proteinExistence type="inferred from homology"/>
<evidence type="ECO:0000256" key="1">
    <source>
        <dbReference type="ARBA" id="ARBA00006700"/>
    </source>
</evidence>
<keyword evidence="2" id="KW-0689">Ribosomal protein</keyword>
<dbReference type="GO" id="GO:0005840">
    <property type="term" value="C:ribosome"/>
    <property type="evidence" value="ECO:0007669"/>
    <property type="project" value="UniProtKB-KW"/>
</dbReference>
<evidence type="ECO:0000256" key="2">
    <source>
        <dbReference type="ARBA" id="ARBA00022980"/>
    </source>
</evidence>
<dbReference type="GO" id="GO:0003735">
    <property type="term" value="F:structural constituent of ribosome"/>
    <property type="evidence" value="ECO:0007669"/>
    <property type="project" value="InterPro"/>
</dbReference>
<dbReference type="Pfam" id="PF00276">
    <property type="entry name" value="Ribosomal_L23"/>
    <property type="match status" value="1"/>
</dbReference>
<reference evidence="4" key="1">
    <citation type="journal article" date="2014" name="Front. Microbiol.">
        <title>High frequency of phylogenetically diverse reductive dehalogenase-homologous genes in deep subseafloor sedimentary metagenomes.</title>
        <authorList>
            <person name="Kawai M."/>
            <person name="Futagami T."/>
            <person name="Toyoda A."/>
            <person name="Takaki Y."/>
            <person name="Nishi S."/>
            <person name="Hori S."/>
            <person name="Arai W."/>
            <person name="Tsubouchi T."/>
            <person name="Morono Y."/>
            <person name="Uchiyama I."/>
            <person name="Ito T."/>
            <person name="Fujiyama A."/>
            <person name="Inagaki F."/>
            <person name="Takami H."/>
        </authorList>
    </citation>
    <scope>NUCLEOTIDE SEQUENCE</scope>
    <source>
        <strain evidence="4">Expedition CK06-06</strain>
    </source>
</reference>
<dbReference type="InterPro" id="IPR012677">
    <property type="entry name" value="Nucleotide-bd_a/b_plait_sf"/>
</dbReference>
<comment type="similarity">
    <text evidence="1">Belongs to the universal ribosomal protein uL23 family.</text>
</comment>
<dbReference type="GO" id="GO:0006412">
    <property type="term" value="P:translation"/>
    <property type="evidence" value="ECO:0007669"/>
    <property type="project" value="InterPro"/>
</dbReference>
<accession>X0V332</accession>
<dbReference type="SUPFAM" id="SSF54189">
    <property type="entry name" value="Ribosomal proteins S24e, L23 and L15e"/>
    <property type="match status" value="1"/>
</dbReference>
<evidence type="ECO:0000256" key="3">
    <source>
        <dbReference type="ARBA" id="ARBA00023274"/>
    </source>
</evidence>
<evidence type="ECO:0000313" key="4">
    <source>
        <dbReference type="EMBL" id="GAF95040.1"/>
    </source>
</evidence>